<evidence type="ECO:0000313" key="2">
    <source>
        <dbReference type="EMBL" id="MDX7018562.1"/>
    </source>
</evidence>
<dbReference type="EMBL" id="JAWZZT010001062">
    <property type="protein sequence ID" value="MDX7018562.1"/>
    <property type="molecule type" value="Genomic_DNA"/>
</dbReference>
<dbReference type="InterPro" id="IPR024744">
    <property type="entry name" value="CSS-motif_dom"/>
</dbReference>
<dbReference type="Pfam" id="PF12792">
    <property type="entry name" value="CSS-motif"/>
    <property type="match status" value="1"/>
</dbReference>
<proteinExistence type="predicted"/>
<dbReference type="AlphaFoldDB" id="A0AAW9ECF2"/>
<sequence>LRAVSEISAQLRTFAELALNKTERVIQQVDLAREDAEKYQGKVCTPEHRQYMLNVSRGRLFVADLIYAEGQSFLCSTLFTPDHPYTIPA</sequence>
<accession>A0AAW9ECF2</accession>
<feature type="non-terminal residue" evidence="2">
    <location>
        <position position="1"/>
    </location>
</feature>
<protein>
    <submittedName>
        <fullName evidence="2">CSS-motif domain-containing protein</fullName>
    </submittedName>
</protein>
<evidence type="ECO:0000313" key="3">
    <source>
        <dbReference type="Proteomes" id="UP001279012"/>
    </source>
</evidence>
<dbReference type="Proteomes" id="UP001279012">
    <property type="component" value="Unassembled WGS sequence"/>
</dbReference>
<feature type="domain" description="Putative cyclic diguanylate phosphodiesterase CSS motif-containing" evidence="1">
    <location>
        <begin position="9"/>
        <end position="88"/>
    </location>
</feature>
<reference evidence="2" key="1">
    <citation type="submission" date="2023-11" db="EMBL/GenBank/DDBJ databases">
        <title>Detection of rare carbapenemases in Enterobacterales - comparison of two colorimetric and two CIM-based carbapenemase assays.</title>
        <authorList>
            <person name="Schaffarczyk L."/>
            <person name="Noster J."/>
            <person name="Stelzer Y."/>
            <person name="Sattler J."/>
            <person name="Gatermann S."/>
            <person name="Hamprecht A."/>
        </authorList>
    </citation>
    <scope>NUCLEOTIDE SEQUENCE</scope>
    <source>
        <strain evidence="2">CIM-Cont-037</strain>
    </source>
</reference>
<gene>
    <name evidence="2" type="ORF">SJ059_29490</name>
</gene>
<comment type="caution">
    <text evidence="2">The sequence shown here is derived from an EMBL/GenBank/DDBJ whole genome shotgun (WGS) entry which is preliminary data.</text>
</comment>
<evidence type="ECO:0000259" key="1">
    <source>
        <dbReference type="Pfam" id="PF12792"/>
    </source>
</evidence>
<organism evidence="2 3">
    <name type="scientific">Klebsiella aerogenes</name>
    <name type="common">Enterobacter aerogenes</name>
    <dbReference type="NCBI Taxonomy" id="548"/>
    <lineage>
        <taxon>Bacteria</taxon>
        <taxon>Pseudomonadati</taxon>
        <taxon>Pseudomonadota</taxon>
        <taxon>Gammaproteobacteria</taxon>
        <taxon>Enterobacterales</taxon>
        <taxon>Enterobacteriaceae</taxon>
        <taxon>Klebsiella/Raoultella group</taxon>
        <taxon>Klebsiella</taxon>
    </lineage>
</organism>
<name>A0AAW9ECF2_KLEAE</name>
<feature type="non-terminal residue" evidence="2">
    <location>
        <position position="89"/>
    </location>
</feature>